<accession>A0A0E9P7M5</accession>
<evidence type="ECO:0000313" key="1">
    <source>
        <dbReference type="EMBL" id="JAH00282.1"/>
    </source>
</evidence>
<dbReference type="AlphaFoldDB" id="A0A0E9P7M5"/>
<reference evidence="1" key="2">
    <citation type="journal article" date="2015" name="Fish Shellfish Immunol.">
        <title>Early steps in the European eel (Anguilla anguilla)-Vibrio vulnificus interaction in the gills: Role of the RtxA13 toxin.</title>
        <authorList>
            <person name="Callol A."/>
            <person name="Pajuelo D."/>
            <person name="Ebbesson L."/>
            <person name="Teles M."/>
            <person name="MacKenzie S."/>
            <person name="Amaro C."/>
        </authorList>
    </citation>
    <scope>NUCLEOTIDE SEQUENCE</scope>
</reference>
<reference evidence="1" key="1">
    <citation type="submission" date="2014-11" db="EMBL/GenBank/DDBJ databases">
        <authorList>
            <person name="Amaro Gonzalez C."/>
        </authorList>
    </citation>
    <scope>NUCLEOTIDE SEQUENCE</scope>
</reference>
<dbReference type="EMBL" id="GBXM01108295">
    <property type="protein sequence ID" value="JAH00282.1"/>
    <property type="molecule type" value="Transcribed_RNA"/>
</dbReference>
<proteinExistence type="predicted"/>
<organism evidence="1">
    <name type="scientific">Anguilla anguilla</name>
    <name type="common">European freshwater eel</name>
    <name type="synonym">Muraena anguilla</name>
    <dbReference type="NCBI Taxonomy" id="7936"/>
    <lineage>
        <taxon>Eukaryota</taxon>
        <taxon>Metazoa</taxon>
        <taxon>Chordata</taxon>
        <taxon>Craniata</taxon>
        <taxon>Vertebrata</taxon>
        <taxon>Euteleostomi</taxon>
        <taxon>Actinopterygii</taxon>
        <taxon>Neopterygii</taxon>
        <taxon>Teleostei</taxon>
        <taxon>Anguilliformes</taxon>
        <taxon>Anguillidae</taxon>
        <taxon>Anguilla</taxon>
    </lineage>
</organism>
<sequence>MYFTVFFFFFCYISVCNKYGKSLYLLNAEFTTMMERVQYWAL</sequence>
<protein>
    <submittedName>
        <fullName evidence="1">Uncharacterized protein</fullName>
    </submittedName>
</protein>
<name>A0A0E9P7M5_ANGAN</name>